<gene>
    <name evidence="5" type="ORF">C2S53_015059</name>
</gene>
<dbReference type="PANTHER" id="PTHR31052:SF3">
    <property type="entry name" value="COBRA-LIKE PROTEIN 7"/>
    <property type="match status" value="1"/>
</dbReference>
<comment type="caution">
    <text evidence="5">The sequence shown here is derived from an EMBL/GenBank/DDBJ whole genome shotgun (WGS) entry which is preliminary data.</text>
</comment>
<sequence length="148" mass="16647">MSICCIVDSNTRTNITLGEEFSPLQQGDLTIMYDVLMTYDINYFARVTISNHNPFGRLDNWKLSWEWMQGEFITSMRGAYLDVVNTGGCIFGTQAETDAYRDFDFSKVLICDPRPTILDLPPSMANDSAKISHDSANKIGNDNAKTLN</sequence>
<accession>A0AAD4P1N8</accession>
<organism evidence="5 6">
    <name type="scientific">Perilla frutescens var. hirtella</name>
    <name type="common">Perilla citriodora</name>
    <name type="synonym">Perilla setoyensis</name>
    <dbReference type="NCBI Taxonomy" id="608512"/>
    <lineage>
        <taxon>Eukaryota</taxon>
        <taxon>Viridiplantae</taxon>
        <taxon>Streptophyta</taxon>
        <taxon>Embryophyta</taxon>
        <taxon>Tracheophyta</taxon>
        <taxon>Spermatophyta</taxon>
        <taxon>Magnoliopsida</taxon>
        <taxon>eudicotyledons</taxon>
        <taxon>Gunneridae</taxon>
        <taxon>Pentapetalae</taxon>
        <taxon>asterids</taxon>
        <taxon>lamiids</taxon>
        <taxon>Lamiales</taxon>
        <taxon>Lamiaceae</taxon>
        <taxon>Nepetoideae</taxon>
        <taxon>Elsholtzieae</taxon>
        <taxon>Perilla</taxon>
    </lineage>
</organism>
<dbReference type="AlphaFoldDB" id="A0AAD4P1N8"/>
<keyword evidence="6" id="KW-1185">Reference proteome</keyword>
<dbReference type="EMBL" id="SDAM02001180">
    <property type="protein sequence ID" value="KAH6822896.1"/>
    <property type="molecule type" value="Genomic_DNA"/>
</dbReference>
<name>A0AAD4P1N8_PERFH</name>
<dbReference type="InterPro" id="IPR006918">
    <property type="entry name" value="COBRA_pln"/>
</dbReference>
<dbReference type="PANTHER" id="PTHR31052">
    <property type="entry name" value="COBRA-LIKE PROTEIN 7"/>
    <property type="match status" value="1"/>
</dbReference>
<evidence type="ECO:0000313" key="5">
    <source>
        <dbReference type="EMBL" id="KAH6822896.1"/>
    </source>
</evidence>
<feature type="compositionally biased region" description="Polar residues" evidence="4">
    <location>
        <begin position="138"/>
        <end position="148"/>
    </location>
</feature>
<evidence type="ECO:0000256" key="3">
    <source>
        <dbReference type="ARBA" id="ARBA00023180"/>
    </source>
</evidence>
<dbReference type="GO" id="GO:0016020">
    <property type="term" value="C:membrane"/>
    <property type="evidence" value="ECO:0007669"/>
    <property type="project" value="InterPro"/>
</dbReference>
<protein>
    <submittedName>
        <fullName evidence="5">COBRA-like protein-7</fullName>
    </submittedName>
</protein>
<feature type="region of interest" description="Disordered" evidence="4">
    <location>
        <begin position="128"/>
        <end position="148"/>
    </location>
</feature>
<keyword evidence="2" id="KW-0732">Signal</keyword>
<reference evidence="5 6" key="1">
    <citation type="journal article" date="2021" name="Nat. Commun.">
        <title>Incipient diploidization of the medicinal plant Perilla within 10,000 years.</title>
        <authorList>
            <person name="Zhang Y."/>
            <person name="Shen Q."/>
            <person name="Leng L."/>
            <person name="Zhang D."/>
            <person name="Chen S."/>
            <person name="Shi Y."/>
            <person name="Ning Z."/>
            <person name="Chen S."/>
        </authorList>
    </citation>
    <scope>NUCLEOTIDE SEQUENCE [LARGE SCALE GENOMIC DNA]</scope>
    <source>
        <strain evidence="6">cv. PC099</strain>
    </source>
</reference>
<dbReference type="Proteomes" id="UP001190926">
    <property type="component" value="Unassembled WGS sequence"/>
</dbReference>
<evidence type="ECO:0000256" key="4">
    <source>
        <dbReference type="SAM" id="MobiDB-lite"/>
    </source>
</evidence>
<evidence type="ECO:0000313" key="6">
    <source>
        <dbReference type="Proteomes" id="UP001190926"/>
    </source>
</evidence>
<proteinExistence type="inferred from homology"/>
<evidence type="ECO:0000256" key="1">
    <source>
        <dbReference type="ARBA" id="ARBA00005507"/>
    </source>
</evidence>
<dbReference type="Pfam" id="PF04833">
    <property type="entry name" value="COBRA"/>
    <property type="match status" value="1"/>
</dbReference>
<keyword evidence="3" id="KW-0325">Glycoprotein</keyword>
<evidence type="ECO:0000256" key="2">
    <source>
        <dbReference type="ARBA" id="ARBA00022729"/>
    </source>
</evidence>
<comment type="similarity">
    <text evidence="1">Belongs to the COBRA family.</text>
</comment>
<dbReference type="GO" id="GO:0010215">
    <property type="term" value="P:cellulose microfibril organization"/>
    <property type="evidence" value="ECO:0007669"/>
    <property type="project" value="InterPro"/>
</dbReference>